<protein>
    <submittedName>
        <fullName evidence="1">Uncharacterized protein</fullName>
    </submittedName>
</protein>
<dbReference type="AlphaFoldDB" id="A0A3B0YR28"/>
<proteinExistence type="predicted"/>
<accession>A0A3B0YR28</accession>
<evidence type="ECO:0000313" key="1">
    <source>
        <dbReference type="EMBL" id="VAW71324.1"/>
    </source>
</evidence>
<name>A0A3B0YR28_9ZZZZ</name>
<organism evidence="1">
    <name type="scientific">hydrothermal vent metagenome</name>
    <dbReference type="NCBI Taxonomy" id="652676"/>
    <lineage>
        <taxon>unclassified sequences</taxon>
        <taxon>metagenomes</taxon>
        <taxon>ecological metagenomes</taxon>
    </lineage>
</organism>
<gene>
    <name evidence="1" type="ORF">MNBD_GAMMA12-1294</name>
</gene>
<dbReference type="EMBL" id="UOFL01000018">
    <property type="protein sequence ID" value="VAW71324.1"/>
    <property type="molecule type" value="Genomic_DNA"/>
</dbReference>
<reference evidence="1" key="1">
    <citation type="submission" date="2018-06" db="EMBL/GenBank/DDBJ databases">
        <authorList>
            <person name="Zhirakovskaya E."/>
        </authorList>
    </citation>
    <scope>NUCLEOTIDE SEQUENCE</scope>
</reference>
<sequence>MNNQQMNNKYWKFSNIKIVHKVWIGFLLVIALSTAISLVALQSF</sequence>
<feature type="non-terminal residue" evidence="1">
    <location>
        <position position="44"/>
    </location>
</feature>